<keyword evidence="8" id="KW-0067">ATP-binding</keyword>
<evidence type="ECO:0000256" key="6">
    <source>
        <dbReference type="ARBA" id="ARBA00022741"/>
    </source>
</evidence>
<dbReference type="OrthoDB" id="9808041at2"/>
<keyword evidence="7 14" id="KW-0418">Kinase</keyword>
<dbReference type="GO" id="GO:0003848">
    <property type="term" value="F:2-amino-4-hydroxy-6-hydroxymethyldihydropteridine diphosphokinase activity"/>
    <property type="evidence" value="ECO:0007669"/>
    <property type="project" value="UniProtKB-EC"/>
</dbReference>
<sequence>MNTSYLSLGSNQKFPERQLRSAIKALKKLPRTNVIKISSLYWTKPWGLTVQQDFCNAVVKLTTTLDPLSLLKHCQLIEIKLGRIRKRRWGPRVIDIDIILFENVLINTEKLTIPHPLFKLRDFVLMPLEEITSNDFIRSLKST</sequence>
<dbReference type="EC" id="2.7.6.3" evidence="3"/>
<evidence type="ECO:0000259" key="13">
    <source>
        <dbReference type="PROSITE" id="PS00794"/>
    </source>
</evidence>
<dbReference type="PATRIC" id="fig|66969.6.peg.3387"/>
<accession>A0A0W1A219</accession>
<dbReference type="SUPFAM" id="SSF55083">
    <property type="entry name" value="6-hydroxymethyl-7,8-dihydropterin pyrophosphokinase, HPPK"/>
    <property type="match status" value="1"/>
</dbReference>
<comment type="similarity">
    <text evidence="2">Belongs to the HPPK family.</text>
</comment>
<dbReference type="PANTHER" id="PTHR43071">
    <property type="entry name" value="2-AMINO-4-HYDROXY-6-HYDROXYMETHYLDIHYDROPTERIDINE PYROPHOSPHOKINASE"/>
    <property type="match status" value="1"/>
</dbReference>
<name>A0A0W1A219_9GAMM</name>
<protein>
    <recommendedName>
        <fullName evidence="4">2-amino-4-hydroxy-6-hydroxymethyldihydropteridine pyrophosphokinase</fullName>
        <ecNumber evidence="3">2.7.6.3</ecNumber>
    </recommendedName>
    <alternativeName>
        <fullName evidence="11">6-hydroxymethyl-7,8-dihydropterin pyrophosphokinase</fullName>
    </alternativeName>
    <alternativeName>
        <fullName evidence="12">7,8-dihydro-6-hydroxymethylpterin-pyrophosphokinase</fullName>
    </alternativeName>
</protein>
<dbReference type="Gene3D" id="3.30.70.560">
    <property type="entry name" value="7,8-Dihydro-6-hydroxymethylpterin-pyrophosphokinase HPPK"/>
    <property type="match status" value="1"/>
</dbReference>
<keyword evidence="15" id="KW-1185">Reference proteome</keyword>
<evidence type="ECO:0000256" key="12">
    <source>
        <dbReference type="ARBA" id="ARBA00033413"/>
    </source>
</evidence>
<proteinExistence type="inferred from homology"/>
<dbReference type="Pfam" id="PF01288">
    <property type="entry name" value="HPPK"/>
    <property type="match status" value="1"/>
</dbReference>
<dbReference type="AlphaFoldDB" id="A0A0W1A219"/>
<evidence type="ECO:0000256" key="4">
    <source>
        <dbReference type="ARBA" id="ARBA00016218"/>
    </source>
</evidence>
<feature type="domain" description="7,8-dihydro-6-hydroxymethylpterin-pyrophosphokinase" evidence="13">
    <location>
        <begin position="88"/>
        <end position="99"/>
    </location>
</feature>
<reference evidence="14 15" key="1">
    <citation type="submission" date="2015-11" db="EMBL/GenBank/DDBJ databases">
        <title>Genomic analysis of 38 Legionella species identifies large and diverse effector repertoires.</title>
        <authorList>
            <person name="Burstein D."/>
            <person name="Amaro F."/>
            <person name="Zusman T."/>
            <person name="Lifshitz Z."/>
            <person name="Cohen O."/>
            <person name="Gilbert J.A."/>
            <person name="Pupko T."/>
            <person name="Shuman H.A."/>
            <person name="Segal G."/>
        </authorList>
    </citation>
    <scope>NUCLEOTIDE SEQUENCE [LARGE SCALE GENOMIC DNA]</scope>
    <source>
        <strain evidence="14 15">ATCC 51914</strain>
    </source>
</reference>
<evidence type="ECO:0000256" key="10">
    <source>
        <dbReference type="ARBA" id="ARBA00029409"/>
    </source>
</evidence>
<evidence type="ECO:0000256" key="8">
    <source>
        <dbReference type="ARBA" id="ARBA00022840"/>
    </source>
</evidence>
<keyword evidence="9" id="KW-0289">Folate biosynthesis</keyword>
<gene>
    <name evidence="14" type="primary">folK</name>
    <name evidence="14" type="ORF">Lwal_3100</name>
</gene>
<organism evidence="14 15">
    <name type="scientific">Legionella waltersii</name>
    <dbReference type="NCBI Taxonomy" id="66969"/>
    <lineage>
        <taxon>Bacteria</taxon>
        <taxon>Pseudomonadati</taxon>
        <taxon>Pseudomonadota</taxon>
        <taxon>Gammaproteobacteria</taxon>
        <taxon>Legionellales</taxon>
        <taxon>Legionellaceae</taxon>
        <taxon>Legionella</taxon>
    </lineage>
</organism>
<evidence type="ECO:0000256" key="1">
    <source>
        <dbReference type="ARBA" id="ARBA00005051"/>
    </source>
</evidence>
<dbReference type="RefSeq" id="WP_058481692.1">
    <property type="nucleotide sequence ID" value="NZ_CAAAIQ010000005.1"/>
</dbReference>
<dbReference type="InterPro" id="IPR035907">
    <property type="entry name" value="Hppk_sf"/>
</dbReference>
<dbReference type="GO" id="GO:0005524">
    <property type="term" value="F:ATP binding"/>
    <property type="evidence" value="ECO:0007669"/>
    <property type="project" value="UniProtKB-KW"/>
</dbReference>
<evidence type="ECO:0000313" key="14">
    <source>
        <dbReference type="EMBL" id="KTD75059.1"/>
    </source>
</evidence>
<dbReference type="PROSITE" id="PS00794">
    <property type="entry name" value="HPPK"/>
    <property type="match status" value="1"/>
</dbReference>
<keyword evidence="6" id="KW-0547">Nucleotide-binding</keyword>
<evidence type="ECO:0000256" key="3">
    <source>
        <dbReference type="ARBA" id="ARBA00013253"/>
    </source>
</evidence>
<dbReference type="GO" id="GO:0016301">
    <property type="term" value="F:kinase activity"/>
    <property type="evidence" value="ECO:0007669"/>
    <property type="project" value="UniProtKB-KW"/>
</dbReference>
<dbReference type="CDD" id="cd00483">
    <property type="entry name" value="HPPK"/>
    <property type="match status" value="1"/>
</dbReference>
<dbReference type="GO" id="GO:0046654">
    <property type="term" value="P:tetrahydrofolate biosynthetic process"/>
    <property type="evidence" value="ECO:0007669"/>
    <property type="project" value="UniProtKB-UniPathway"/>
</dbReference>
<evidence type="ECO:0000256" key="9">
    <source>
        <dbReference type="ARBA" id="ARBA00022909"/>
    </source>
</evidence>
<comment type="caution">
    <text evidence="14">The sequence shown here is derived from an EMBL/GenBank/DDBJ whole genome shotgun (WGS) entry which is preliminary data.</text>
</comment>
<dbReference type="InterPro" id="IPR000550">
    <property type="entry name" value="Hppk"/>
</dbReference>
<evidence type="ECO:0000256" key="2">
    <source>
        <dbReference type="ARBA" id="ARBA00005810"/>
    </source>
</evidence>
<dbReference type="UniPathway" id="UPA00077">
    <property type="reaction ID" value="UER00155"/>
</dbReference>
<comment type="function">
    <text evidence="10">Catalyzes the transfer of pyrophosphate from adenosine triphosphate (ATP) to 6-hydroxymethyl-7,8-dihydropterin, an enzymatic step in folate biosynthesis pathway.</text>
</comment>
<comment type="pathway">
    <text evidence="1">Cofactor biosynthesis; tetrahydrofolate biosynthesis; 2-amino-4-hydroxy-6-hydroxymethyl-7,8-dihydropteridine diphosphate from 7,8-dihydroneopterin triphosphate: step 4/4.</text>
</comment>
<evidence type="ECO:0000313" key="15">
    <source>
        <dbReference type="Proteomes" id="UP000054729"/>
    </source>
</evidence>
<dbReference type="STRING" id="66969.Lwal_3100"/>
<evidence type="ECO:0000256" key="5">
    <source>
        <dbReference type="ARBA" id="ARBA00022679"/>
    </source>
</evidence>
<dbReference type="GO" id="GO:0046656">
    <property type="term" value="P:folic acid biosynthetic process"/>
    <property type="evidence" value="ECO:0007669"/>
    <property type="project" value="UniProtKB-KW"/>
</dbReference>
<keyword evidence="5 14" id="KW-0808">Transferase</keyword>
<evidence type="ECO:0000256" key="11">
    <source>
        <dbReference type="ARBA" id="ARBA00029766"/>
    </source>
</evidence>
<evidence type="ECO:0000256" key="7">
    <source>
        <dbReference type="ARBA" id="ARBA00022777"/>
    </source>
</evidence>
<dbReference type="EMBL" id="LNZB01000060">
    <property type="protein sequence ID" value="KTD75059.1"/>
    <property type="molecule type" value="Genomic_DNA"/>
</dbReference>
<dbReference type="Proteomes" id="UP000054729">
    <property type="component" value="Unassembled WGS sequence"/>
</dbReference>
<dbReference type="NCBIfam" id="TIGR01498">
    <property type="entry name" value="folK"/>
    <property type="match status" value="1"/>
</dbReference>
<dbReference type="PANTHER" id="PTHR43071:SF1">
    <property type="entry name" value="2-AMINO-4-HYDROXY-6-HYDROXYMETHYLDIHYDROPTERIDINE PYROPHOSPHOKINASE"/>
    <property type="match status" value="1"/>
</dbReference>